<evidence type="ECO:0000313" key="2">
    <source>
        <dbReference type="EMBL" id="PRQ37861.1"/>
    </source>
</evidence>
<accession>A0A2P6QUJ9</accession>
<comment type="caution">
    <text evidence="2">The sequence shown here is derived from an EMBL/GenBank/DDBJ whole genome shotgun (WGS) entry which is preliminary data.</text>
</comment>
<dbReference type="PROSITE" id="PS50181">
    <property type="entry name" value="FBOX"/>
    <property type="match status" value="1"/>
</dbReference>
<dbReference type="InterPro" id="IPR036047">
    <property type="entry name" value="F-box-like_dom_sf"/>
</dbReference>
<dbReference type="OMA" id="FRERWRQ"/>
<dbReference type="OrthoDB" id="101791at2759"/>
<name>A0A2P6QUJ9_ROSCH</name>
<dbReference type="Proteomes" id="UP000238479">
    <property type="component" value="Chromosome 4"/>
</dbReference>
<reference evidence="2 3" key="1">
    <citation type="journal article" date="2018" name="Nat. Genet.">
        <title>The Rosa genome provides new insights in the design of modern roses.</title>
        <authorList>
            <person name="Bendahmane M."/>
        </authorList>
    </citation>
    <scope>NUCLEOTIDE SEQUENCE [LARGE SCALE GENOMIC DNA]</scope>
    <source>
        <strain evidence="3">cv. Old Blush</strain>
    </source>
</reference>
<dbReference type="SUPFAM" id="SSF81383">
    <property type="entry name" value="F-box domain"/>
    <property type="match status" value="1"/>
</dbReference>
<dbReference type="Gene3D" id="3.40.1000.30">
    <property type="match status" value="1"/>
</dbReference>
<dbReference type="PANTHER" id="PTHR47602:SF2">
    <property type="entry name" value="F-BOX PROTEIN SKIP22"/>
    <property type="match status" value="1"/>
</dbReference>
<evidence type="ECO:0000313" key="3">
    <source>
        <dbReference type="Proteomes" id="UP000238479"/>
    </source>
</evidence>
<protein>
    <submittedName>
        <fullName evidence="2">Putative F-box domain-containing protein</fullName>
    </submittedName>
</protein>
<dbReference type="Gene3D" id="1.20.1280.50">
    <property type="match status" value="1"/>
</dbReference>
<organism evidence="2 3">
    <name type="scientific">Rosa chinensis</name>
    <name type="common">China rose</name>
    <dbReference type="NCBI Taxonomy" id="74649"/>
    <lineage>
        <taxon>Eukaryota</taxon>
        <taxon>Viridiplantae</taxon>
        <taxon>Streptophyta</taxon>
        <taxon>Embryophyta</taxon>
        <taxon>Tracheophyta</taxon>
        <taxon>Spermatophyta</taxon>
        <taxon>Magnoliopsida</taxon>
        <taxon>eudicotyledons</taxon>
        <taxon>Gunneridae</taxon>
        <taxon>Pentapetalae</taxon>
        <taxon>rosids</taxon>
        <taxon>fabids</taxon>
        <taxon>Rosales</taxon>
        <taxon>Rosaceae</taxon>
        <taxon>Rosoideae</taxon>
        <taxon>Rosoideae incertae sedis</taxon>
        <taxon>Rosa</taxon>
    </lineage>
</organism>
<dbReference type="Pfam" id="PF12937">
    <property type="entry name" value="F-box-like"/>
    <property type="match status" value="1"/>
</dbReference>
<dbReference type="AlphaFoldDB" id="A0A2P6QUJ9"/>
<sequence>MGTSIAEGERWCCSAGLKSGTLKSVEIEILWNKHSVPFFLRRVLMEELGAQHFPCSNHQLLLETAVHAVLLDSGFVRFDSDSVSGVSGMSLSYTVPDILQNLGGSIQGIGLRFEKLDKSVRVNGSLTGEDSVYSVSLEVEKVASFIEFLWASKVDVNDIVTVGLLEKQETQVFNFWRTIKDEIALPLMIDLCAKAGLPSPPCLMSLPPELKTKILWSLSGVNIAAVECVCKELQKLGNDGELWKHRLGQQFPGELMKKKKKKNDMQTTEWKMVFRERWRQRRLVREASRREYYKREEKRKKPLPFRSLDSEQEEYWKNSLQTGLRIGLRPRSGIGKLLKSYDEPFYF</sequence>
<proteinExistence type="predicted"/>
<evidence type="ECO:0000259" key="1">
    <source>
        <dbReference type="PROSITE" id="PS50181"/>
    </source>
</evidence>
<dbReference type="Gramene" id="PRQ37861">
    <property type="protein sequence ID" value="PRQ37861"/>
    <property type="gene ID" value="RchiOBHm_Chr4g0407381"/>
</dbReference>
<keyword evidence="3" id="KW-1185">Reference proteome</keyword>
<dbReference type="EMBL" id="PDCK01000042">
    <property type="protein sequence ID" value="PRQ37861.1"/>
    <property type="molecule type" value="Genomic_DNA"/>
</dbReference>
<dbReference type="InterPro" id="IPR001810">
    <property type="entry name" value="F-box_dom"/>
</dbReference>
<gene>
    <name evidence="2" type="ORF">RchiOBHm_Chr4g0407381</name>
</gene>
<dbReference type="PANTHER" id="PTHR47602">
    <property type="entry name" value="F-BOX PROTEIN SKIP22"/>
    <property type="match status" value="1"/>
</dbReference>
<feature type="domain" description="F-box" evidence="1">
    <location>
        <begin position="200"/>
        <end position="246"/>
    </location>
</feature>